<keyword evidence="3" id="KW-0812">Transmembrane</keyword>
<dbReference type="InterPro" id="IPR007383">
    <property type="entry name" value="DUF445"/>
</dbReference>
<dbReference type="Pfam" id="PF04286">
    <property type="entry name" value="DUF445"/>
    <property type="match status" value="1"/>
</dbReference>
<sequence>MDERGLSKWQENKDHRGEAEDNGRAGGSGASRGFCHKWLGRLAEELRRSGEPGRETAAGHQCPAHWDTFSLKFAKVLNSLNRPFFGLGIAFITWLIVEVILERWLPAGDFQRLSAAVRPYTKYIGPTVVGYWTNWLAIKMLFYPRRPNRLWQGLIPARRNELIRNLAAGIHERLFSAGIVREYLQKSPLLQELACATGRVVGDSEFRDELRELCRRYLKELVQREETRQVVRRVIGEIIESWEARTLLEKPAELTKRVWGPWVQERVVDALPSLPYAMADVLSEYEQWLDELPAAIARNQGNIEAAVTSVIEQGLELLDVPGILHCQLAKLDEQELEQALTGNVMTELEFIQTSGGLFGFLVALALECPPARLPMLAVGFGLWLLYRRTVR</sequence>
<dbReference type="PANTHER" id="PTHR35791:SF1">
    <property type="entry name" value="UPF0754 MEMBRANE PROTEIN YHEB"/>
    <property type="match status" value="1"/>
</dbReference>
<accession>A0A4R1QXF1</accession>
<keyword evidence="4" id="KW-1133">Transmembrane helix</keyword>
<feature type="compositionally biased region" description="Basic and acidic residues" evidence="6">
    <location>
        <begin position="1"/>
        <end position="23"/>
    </location>
</feature>
<proteinExistence type="inferred from homology"/>
<comment type="caution">
    <text evidence="7">The sequence shown here is derived from an EMBL/GenBank/DDBJ whole genome shotgun (WGS) entry which is preliminary data.</text>
</comment>
<evidence type="ECO:0000313" key="8">
    <source>
        <dbReference type="Proteomes" id="UP000295008"/>
    </source>
</evidence>
<evidence type="ECO:0000256" key="1">
    <source>
        <dbReference type="ARBA" id="ARBA00004308"/>
    </source>
</evidence>
<evidence type="ECO:0000313" key="7">
    <source>
        <dbReference type="EMBL" id="TCL55590.1"/>
    </source>
</evidence>
<evidence type="ECO:0000256" key="4">
    <source>
        <dbReference type="ARBA" id="ARBA00022989"/>
    </source>
</evidence>
<dbReference type="AlphaFoldDB" id="A0A4R1QXF1"/>
<evidence type="ECO:0000256" key="5">
    <source>
        <dbReference type="ARBA" id="ARBA00023136"/>
    </source>
</evidence>
<name>A0A4R1QXF1_HYDET</name>
<dbReference type="OrthoDB" id="9787430at2"/>
<evidence type="ECO:0000256" key="2">
    <source>
        <dbReference type="ARBA" id="ARBA00008053"/>
    </source>
</evidence>
<protein>
    <submittedName>
        <fullName evidence="7">Uncharacterized protein DUF445</fullName>
    </submittedName>
</protein>
<dbReference type="RefSeq" id="WP_132017661.1">
    <property type="nucleotide sequence ID" value="NZ_SLUN01000055.1"/>
</dbReference>
<feature type="region of interest" description="Disordered" evidence="6">
    <location>
        <begin position="1"/>
        <end position="29"/>
    </location>
</feature>
<evidence type="ECO:0000256" key="6">
    <source>
        <dbReference type="SAM" id="MobiDB-lite"/>
    </source>
</evidence>
<gene>
    <name evidence="7" type="ORF">EDC14_105521</name>
</gene>
<dbReference type="PANTHER" id="PTHR35791">
    <property type="entry name" value="UPF0754 MEMBRANE PROTEIN YHEB"/>
    <property type="match status" value="1"/>
</dbReference>
<comment type="similarity">
    <text evidence="2">Belongs to the UPF0754 family.</text>
</comment>
<reference evidence="7 8" key="1">
    <citation type="submission" date="2019-03" db="EMBL/GenBank/DDBJ databases">
        <title>Genomic Encyclopedia of Type Strains, Phase IV (KMG-IV): sequencing the most valuable type-strain genomes for metagenomic binning, comparative biology and taxonomic classification.</title>
        <authorList>
            <person name="Goeker M."/>
        </authorList>
    </citation>
    <scope>NUCLEOTIDE SEQUENCE [LARGE SCALE GENOMIC DNA]</scope>
    <source>
        <strain evidence="7 8">LX-B</strain>
    </source>
</reference>
<organism evidence="7 8">
    <name type="scientific">Hydrogenispora ethanolica</name>
    <dbReference type="NCBI Taxonomy" id="1082276"/>
    <lineage>
        <taxon>Bacteria</taxon>
        <taxon>Bacillati</taxon>
        <taxon>Bacillota</taxon>
        <taxon>Hydrogenispora</taxon>
    </lineage>
</organism>
<dbReference type="Proteomes" id="UP000295008">
    <property type="component" value="Unassembled WGS sequence"/>
</dbReference>
<keyword evidence="8" id="KW-1185">Reference proteome</keyword>
<comment type="subcellular location">
    <subcellularLocation>
        <location evidence="1">Endomembrane system</location>
    </subcellularLocation>
</comment>
<dbReference type="GO" id="GO:0012505">
    <property type="term" value="C:endomembrane system"/>
    <property type="evidence" value="ECO:0007669"/>
    <property type="project" value="UniProtKB-SubCell"/>
</dbReference>
<keyword evidence="5" id="KW-0472">Membrane</keyword>
<evidence type="ECO:0000256" key="3">
    <source>
        <dbReference type="ARBA" id="ARBA00022692"/>
    </source>
</evidence>
<dbReference type="EMBL" id="SLUN01000055">
    <property type="protein sequence ID" value="TCL55590.1"/>
    <property type="molecule type" value="Genomic_DNA"/>
</dbReference>